<dbReference type="PANTHER" id="PTHR31623">
    <property type="entry name" value="F21J9.9"/>
    <property type="match status" value="1"/>
</dbReference>
<dbReference type="AlphaFoldDB" id="A0ABC8LU15"/>
<reference evidence="4 5" key="1">
    <citation type="submission" date="2022-03" db="EMBL/GenBank/DDBJ databases">
        <authorList>
            <person name="Macdonald S."/>
            <person name="Ahmed S."/>
            <person name="Newling K."/>
        </authorList>
    </citation>
    <scope>NUCLEOTIDE SEQUENCE [LARGE SCALE GENOMIC DNA]</scope>
</reference>
<dbReference type="Gene3D" id="3.30.559.10">
    <property type="entry name" value="Chloramphenicol acetyltransferase-like domain"/>
    <property type="match status" value="1"/>
</dbReference>
<dbReference type="GO" id="GO:0016746">
    <property type="term" value="F:acyltransferase activity"/>
    <property type="evidence" value="ECO:0007669"/>
    <property type="project" value="UniProtKB-KW"/>
</dbReference>
<proteinExistence type="inferred from homology"/>
<evidence type="ECO:0000313" key="5">
    <source>
        <dbReference type="Proteomes" id="UP001642260"/>
    </source>
</evidence>
<comment type="similarity">
    <text evidence="1">Belongs to the plant acyltransferase family.</text>
</comment>
<keyword evidence="2" id="KW-0808">Transferase</keyword>
<dbReference type="EMBL" id="CAKOAT010708488">
    <property type="protein sequence ID" value="CAH8386525.1"/>
    <property type="molecule type" value="Genomic_DNA"/>
</dbReference>
<dbReference type="PANTHER" id="PTHR31623:SF122">
    <property type="entry name" value="HXXXD-TYPE ACYL-TRANSFERASE FAMILY PROTEIN"/>
    <property type="match status" value="1"/>
</dbReference>
<dbReference type="Proteomes" id="UP001642260">
    <property type="component" value="Unassembled WGS sequence"/>
</dbReference>
<gene>
    <name evidence="4" type="ORF">ERUC_LOCUS39008</name>
</gene>
<evidence type="ECO:0000256" key="3">
    <source>
        <dbReference type="ARBA" id="ARBA00023315"/>
    </source>
</evidence>
<organism evidence="4 5">
    <name type="scientific">Eruca vesicaria subsp. sativa</name>
    <name type="common">Garden rocket</name>
    <name type="synonym">Eruca sativa</name>
    <dbReference type="NCBI Taxonomy" id="29727"/>
    <lineage>
        <taxon>Eukaryota</taxon>
        <taxon>Viridiplantae</taxon>
        <taxon>Streptophyta</taxon>
        <taxon>Embryophyta</taxon>
        <taxon>Tracheophyta</taxon>
        <taxon>Spermatophyta</taxon>
        <taxon>Magnoliopsida</taxon>
        <taxon>eudicotyledons</taxon>
        <taxon>Gunneridae</taxon>
        <taxon>Pentapetalae</taxon>
        <taxon>rosids</taxon>
        <taxon>malvids</taxon>
        <taxon>Brassicales</taxon>
        <taxon>Brassicaceae</taxon>
        <taxon>Brassiceae</taxon>
        <taxon>Eruca</taxon>
    </lineage>
</organism>
<evidence type="ECO:0000256" key="1">
    <source>
        <dbReference type="ARBA" id="ARBA00009861"/>
    </source>
</evidence>
<dbReference type="InterPro" id="IPR023213">
    <property type="entry name" value="CAT-like_dom_sf"/>
</dbReference>
<evidence type="ECO:0000313" key="4">
    <source>
        <dbReference type="EMBL" id="CAH8386525.1"/>
    </source>
</evidence>
<keyword evidence="5" id="KW-1185">Reference proteome</keyword>
<keyword evidence="3" id="KW-0012">Acyltransferase</keyword>
<dbReference type="Pfam" id="PF02458">
    <property type="entry name" value="Transferase"/>
    <property type="match status" value="1"/>
</dbReference>
<sequence>MEEVEREVIKSATPSTNDCLQLSLLDLMNSPANVPVIFFYETDDEDIAPEIISAKLKSSLSQTLSRFYPLAGRREGITISCNDEGAVFTEARTDLLLCDLMKDVNSNSLERFYPTMALVDSPTEWPLLRVKWRSQSLSLIASATQPHC</sequence>
<protein>
    <submittedName>
        <fullName evidence="4">Uncharacterized protein</fullName>
    </submittedName>
</protein>
<accession>A0ABC8LU15</accession>
<name>A0ABC8LU15_ERUVS</name>
<evidence type="ECO:0000256" key="2">
    <source>
        <dbReference type="ARBA" id="ARBA00022679"/>
    </source>
</evidence>
<comment type="caution">
    <text evidence="4">The sequence shown here is derived from an EMBL/GenBank/DDBJ whole genome shotgun (WGS) entry which is preliminary data.</text>
</comment>